<dbReference type="Proteomes" id="UP000223606">
    <property type="component" value="Chromosome 1"/>
</dbReference>
<keyword evidence="7 12" id="KW-0653">Protein transport</keyword>
<evidence type="ECO:0000256" key="3">
    <source>
        <dbReference type="ARBA" id="ARBA00017876"/>
    </source>
</evidence>
<dbReference type="OrthoDB" id="7366942at2"/>
<dbReference type="GO" id="GO:0015450">
    <property type="term" value="F:protein-transporting ATPase activity"/>
    <property type="evidence" value="ECO:0007669"/>
    <property type="project" value="UniProtKB-UniRule"/>
</dbReference>
<dbReference type="GO" id="GO:0043952">
    <property type="term" value="P:protein transport by the Sec complex"/>
    <property type="evidence" value="ECO:0007669"/>
    <property type="project" value="TreeGrafter"/>
</dbReference>
<feature type="compositionally biased region" description="Low complexity" evidence="13">
    <location>
        <begin position="158"/>
        <end position="173"/>
    </location>
</feature>
<keyword evidence="4 12" id="KW-0813">Transport</keyword>
<dbReference type="KEGG" id="hdi:HDIA_1523"/>
<comment type="similarity">
    <text evidence="2 12">Belongs to the SecG family.</text>
</comment>
<dbReference type="Pfam" id="PF03840">
    <property type="entry name" value="SecG"/>
    <property type="match status" value="1"/>
</dbReference>
<keyword evidence="15" id="KW-1185">Reference proteome</keyword>
<evidence type="ECO:0000256" key="8">
    <source>
        <dbReference type="ARBA" id="ARBA00022989"/>
    </source>
</evidence>
<evidence type="ECO:0000256" key="11">
    <source>
        <dbReference type="ARBA" id="ARBA00025182"/>
    </source>
</evidence>
<evidence type="ECO:0000313" key="14">
    <source>
        <dbReference type="EMBL" id="SON55064.1"/>
    </source>
</evidence>
<dbReference type="PANTHER" id="PTHR34182">
    <property type="entry name" value="PROTEIN-EXPORT MEMBRANE PROTEIN SECG"/>
    <property type="match status" value="1"/>
</dbReference>
<organism evidence="14 15">
    <name type="scientific">Hartmannibacter diazotrophicus</name>
    <dbReference type="NCBI Taxonomy" id="1482074"/>
    <lineage>
        <taxon>Bacteria</taxon>
        <taxon>Pseudomonadati</taxon>
        <taxon>Pseudomonadota</taxon>
        <taxon>Alphaproteobacteria</taxon>
        <taxon>Hyphomicrobiales</taxon>
        <taxon>Pleomorphomonadaceae</taxon>
        <taxon>Hartmannibacter</taxon>
    </lineage>
</organism>
<sequence length="173" mass="16679">MQTVILVIHLMVIVALVGVVLIQRSEGGALGIGGGGGGFMTSRGSANVLTRATAILAAIFFVTSIALTVLPRLTGSSGSILDSVAPGSSSTLPDTSGSGNGILDQLNKMKAPAPAGAPQPAAPQPGAQVPASEAPAAPAAQAPAAAPSTGDVPSLSDAPVTEPPATTDTPAAQ</sequence>
<evidence type="ECO:0000256" key="13">
    <source>
        <dbReference type="SAM" id="MobiDB-lite"/>
    </source>
</evidence>
<feature type="compositionally biased region" description="Low complexity" evidence="13">
    <location>
        <begin position="124"/>
        <end position="148"/>
    </location>
</feature>
<dbReference type="GO" id="GO:0009306">
    <property type="term" value="P:protein secretion"/>
    <property type="evidence" value="ECO:0007669"/>
    <property type="project" value="UniProtKB-UniRule"/>
</dbReference>
<keyword evidence="8 12" id="KW-1133">Transmembrane helix</keyword>
<dbReference type="InterPro" id="IPR004692">
    <property type="entry name" value="SecG"/>
</dbReference>
<evidence type="ECO:0000256" key="4">
    <source>
        <dbReference type="ARBA" id="ARBA00022448"/>
    </source>
</evidence>
<name>A0A2C9D445_9HYPH</name>
<feature type="compositionally biased region" description="Polar residues" evidence="13">
    <location>
        <begin position="80"/>
        <end position="97"/>
    </location>
</feature>
<evidence type="ECO:0000256" key="5">
    <source>
        <dbReference type="ARBA" id="ARBA00022475"/>
    </source>
</evidence>
<evidence type="ECO:0000256" key="9">
    <source>
        <dbReference type="ARBA" id="ARBA00023010"/>
    </source>
</evidence>
<keyword evidence="6 12" id="KW-0812">Transmembrane</keyword>
<dbReference type="PANTHER" id="PTHR34182:SF1">
    <property type="entry name" value="PROTEIN-EXPORT MEMBRANE PROTEIN SECG"/>
    <property type="match status" value="1"/>
</dbReference>
<dbReference type="RefSeq" id="WP_099555632.1">
    <property type="nucleotide sequence ID" value="NZ_LT960614.1"/>
</dbReference>
<comment type="function">
    <text evidence="11 12">Involved in protein export. Participates in an early event of protein translocation.</text>
</comment>
<comment type="caution">
    <text evidence="12">Lacks conserved residue(s) required for the propagation of feature annotation.</text>
</comment>
<dbReference type="GO" id="GO:0065002">
    <property type="term" value="P:intracellular protein transmembrane transport"/>
    <property type="evidence" value="ECO:0007669"/>
    <property type="project" value="TreeGrafter"/>
</dbReference>
<dbReference type="NCBIfam" id="TIGR00810">
    <property type="entry name" value="secG"/>
    <property type="match status" value="1"/>
</dbReference>
<evidence type="ECO:0000256" key="1">
    <source>
        <dbReference type="ARBA" id="ARBA00004651"/>
    </source>
</evidence>
<keyword evidence="9 12" id="KW-0811">Translocation</keyword>
<feature type="transmembrane region" description="Helical" evidence="12">
    <location>
        <begin position="51"/>
        <end position="70"/>
    </location>
</feature>
<evidence type="ECO:0000256" key="7">
    <source>
        <dbReference type="ARBA" id="ARBA00022927"/>
    </source>
</evidence>
<evidence type="ECO:0000256" key="6">
    <source>
        <dbReference type="ARBA" id="ARBA00022692"/>
    </source>
</evidence>
<protein>
    <recommendedName>
        <fullName evidence="3 12">Protein-export membrane protein SecG</fullName>
    </recommendedName>
</protein>
<dbReference type="AlphaFoldDB" id="A0A2C9D445"/>
<proteinExistence type="inferred from homology"/>
<gene>
    <name evidence="14" type="primary">secG</name>
    <name evidence="14" type="ORF">HDIA_1523</name>
</gene>
<evidence type="ECO:0000256" key="12">
    <source>
        <dbReference type="RuleBase" id="RU365087"/>
    </source>
</evidence>
<comment type="subcellular location">
    <subcellularLocation>
        <location evidence="1 12">Cell membrane</location>
        <topology evidence="1 12">Multi-pass membrane protein</topology>
    </subcellularLocation>
</comment>
<evidence type="ECO:0000313" key="15">
    <source>
        <dbReference type="Proteomes" id="UP000223606"/>
    </source>
</evidence>
<feature type="region of interest" description="Disordered" evidence="13">
    <location>
        <begin position="80"/>
        <end position="173"/>
    </location>
</feature>
<accession>A0A2C9D445</accession>
<reference evidence="15" key="1">
    <citation type="submission" date="2017-09" db="EMBL/GenBank/DDBJ databases">
        <title>Genome sequence of Nannocystis excedens DSM 71.</title>
        <authorList>
            <person name="Blom J."/>
        </authorList>
    </citation>
    <scope>NUCLEOTIDE SEQUENCE [LARGE SCALE GENOMIC DNA]</scope>
    <source>
        <strain evidence="15">type strain: E19</strain>
    </source>
</reference>
<dbReference type="PRINTS" id="PR01651">
    <property type="entry name" value="SECGEXPORT"/>
</dbReference>
<dbReference type="GO" id="GO:0005886">
    <property type="term" value="C:plasma membrane"/>
    <property type="evidence" value="ECO:0007669"/>
    <property type="project" value="UniProtKB-SubCell"/>
</dbReference>
<evidence type="ECO:0000256" key="10">
    <source>
        <dbReference type="ARBA" id="ARBA00023136"/>
    </source>
</evidence>
<evidence type="ECO:0000256" key="2">
    <source>
        <dbReference type="ARBA" id="ARBA00008445"/>
    </source>
</evidence>
<keyword evidence="10 12" id="KW-0472">Membrane</keyword>
<keyword evidence="5 12" id="KW-1003">Cell membrane</keyword>
<dbReference type="EMBL" id="LT960614">
    <property type="protein sequence ID" value="SON55064.1"/>
    <property type="molecule type" value="Genomic_DNA"/>
</dbReference>